<dbReference type="Proteomes" id="UP000800235">
    <property type="component" value="Unassembled WGS sequence"/>
</dbReference>
<sequence>MLGLNKRVKEIASSARPERSALSELFDDVELAWNSAADAKITSSHIPEKDDGLMSFTSSTSITRFTDRDSDELESFRIRLNRLQFDERRQNERPSEDDGNDLESFKARSSELTSDGSVQLEALPENDNELNDSYETGEPLRANSPVQPISYSIDMAASSTHRNSREAPNFNQIWHNLMSQTPCSDIGITERLVLRCDSGLQDNHHSIGTTVSASIESEHQKYSQKPPLDVVENYNKSLQPAEDLASAEEDPVMLKKRIVLESNKFRRAAKQEHADAFKNLEVWLADARQRQDKQAIKEGENLKFLFMQDIWDDFVESYMEHLLRQPAREAQQNRYRDILELYQLLQANQIIARAGSHTITDVVDELNMRQNILAEIATSQLDEVDTFLHGCDTLLEEISTNWNKSVTRMHRLTVVDIREPNLRKEVIAERLKDPRTPVFLMKLIFEVRLSREKLEEFLKWLGQARVEMDEVVGPILDTNVASDMALLGVIQKEEQSERAAEEAAVTAKDAASKAR</sequence>
<reference evidence="2" key="1">
    <citation type="journal article" date="2020" name="Stud. Mycol.">
        <title>101 Dothideomycetes genomes: a test case for predicting lifestyles and emergence of pathogens.</title>
        <authorList>
            <person name="Haridas S."/>
            <person name="Albert R."/>
            <person name="Binder M."/>
            <person name="Bloem J."/>
            <person name="Labutti K."/>
            <person name="Salamov A."/>
            <person name="Andreopoulos B."/>
            <person name="Baker S."/>
            <person name="Barry K."/>
            <person name="Bills G."/>
            <person name="Bluhm B."/>
            <person name="Cannon C."/>
            <person name="Castanera R."/>
            <person name="Culley D."/>
            <person name="Daum C."/>
            <person name="Ezra D."/>
            <person name="Gonzalez J."/>
            <person name="Henrissat B."/>
            <person name="Kuo A."/>
            <person name="Liang C."/>
            <person name="Lipzen A."/>
            <person name="Lutzoni F."/>
            <person name="Magnuson J."/>
            <person name="Mondo S."/>
            <person name="Nolan M."/>
            <person name="Ohm R."/>
            <person name="Pangilinan J."/>
            <person name="Park H.-J."/>
            <person name="Ramirez L."/>
            <person name="Alfaro M."/>
            <person name="Sun H."/>
            <person name="Tritt A."/>
            <person name="Yoshinaga Y."/>
            <person name="Zwiers L.-H."/>
            <person name="Turgeon B."/>
            <person name="Goodwin S."/>
            <person name="Spatafora J."/>
            <person name="Crous P."/>
            <person name="Grigoriev I."/>
        </authorList>
    </citation>
    <scope>NUCLEOTIDE SEQUENCE</scope>
    <source>
        <strain evidence="2">CBS 130266</strain>
    </source>
</reference>
<protein>
    <submittedName>
        <fullName evidence="2">Uncharacterized protein</fullName>
    </submittedName>
</protein>
<comment type="caution">
    <text evidence="2">The sequence shown here is derived from an EMBL/GenBank/DDBJ whole genome shotgun (WGS) entry which is preliminary data.</text>
</comment>
<evidence type="ECO:0000256" key="1">
    <source>
        <dbReference type="SAM" id="MobiDB-lite"/>
    </source>
</evidence>
<evidence type="ECO:0000313" key="3">
    <source>
        <dbReference type="Proteomes" id="UP000800235"/>
    </source>
</evidence>
<proteinExistence type="predicted"/>
<organism evidence="2 3">
    <name type="scientific">Tothia fuscella</name>
    <dbReference type="NCBI Taxonomy" id="1048955"/>
    <lineage>
        <taxon>Eukaryota</taxon>
        <taxon>Fungi</taxon>
        <taxon>Dikarya</taxon>
        <taxon>Ascomycota</taxon>
        <taxon>Pezizomycotina</taxon>
        <taxon>Dothideomycetes</taxon>
        <taxon>Pleosporomycetidae</taxon>
        <taxon>Venturiales</taxon>
        <taxon>Cylindrosympodiaceae</taxon>
        <taxon>Tothia</taxon>
    </lineage>
</organism>
<dbReference type="EMBL" id="MU007032">
    <property type="protein sequence ID" value="KAF2431346.1"/>
    <property type="molecule type" value="Genomic_DNA"/>
</dbReference>
<feature type="region of interest" description="Disordered" evidence="1">
    <location>
        <begin position="496"/>
        <end position="515"/>
    </location>
</feature>
<feature type="region of interest" description="Disordered" evidence="1">
    <location>
        <begin position="87"/>
        <end position="145"/>
    </location>
</feature>
<name>A0A9P4TZF5_9PEZI</name>
<keyword evidence="3" id="KW-1185">Reference proteome</keyword>
<gene>
    <name evidence="2" type="ORF">EJ08DRAFT_184123</name>
</gene>
<dbReference type="AlphaFoldDB" id="A0A9P4TZF5"/>
<evidence type="ECO:0000313" key="2">
    <source>
        <dbReference type="EMBL" id="KAF2431346.1"/>
    </source>
</evidence>
<dbReference type="OrthoDB" id="3800294at2759"/>
<feature type="compositionally biased region" description="Basic and acidic residues" evidence="1">
    <location>
        <begin position="87"/>
        <end position="96"/>
    </location>
</feature>
<accession>A0A9P4TZF5</accession>